<sequence length="506" mass="54538">MSAGGGAGPLVPTFHGFVHNSMDGLVLFEACLSGKLHHVPRRPHDRERSSLIKSGSIFIYEENASGIKRWTDGVAWSPSRILGNFLIYRELEKPFPPGEKKRAMKRKRTSMPGEPYPQRDSDGTENDQMPAPLTPPTPNVGGEVKPEIPSTDQDKELERSLIGSLVDSYGFRPDGLVKKTMSISVNGISHHMVSYYKVDDVKNNLLPRPLSDARLQNISVRPELYLKQNFRAPVEETEHYAIDGHMNAHPQMMYSSMQGYGVAPGQYFGRQYPGMYGMTASTGAGMYGGVTGTAWPTQPASASAMPYGGPQYSTQPYGGSYYKPPEQQHGSVAKTESQSTSQSMPYGNQYAPSYPPMQGRSGSQSNPSGMYQTSSYSPSTNGQPQGMYSNAGSQPYAVRSPTQSYGVQSAPQSAVTQSPHPSVKSPQSGHPGTPAQDPNGQMHNAGMPYRSSSYGVPPAPQSGHSSAEMNGLGISNSSNYSAPAPNGQPYSYPPAPHAAQPTPYAT</sequence>
<feature type="compositionally biased region" description="Polar residues" evidence="2">
    <location>
        <begin position="360"/>
        <end position="393"/>
    </location>
</feature>
<dbReference type="Proteomes" id="UP000660729">
    <property type="component" value="Unassembled WGS sequence"/>
</dbReference>
<dbReference type="PANTHER" id="PTHR28027:SF2">
    <property type="entry name" value="TRANSCRIPTIONAL REGULATOR MIT1"/>
    <property type="match status" value="1"/>
</dbReference>
<evidence type="ECO:0000313" key="3">
    <source>
        <dbReference type="EMBL" id="KAF7185670.1"/>
    </source>
</evidence>
<dbReference type="GO" id="GO:0003677">
    <property type="term" value="F:DNA binding"/>
    <property type="evidence" value="ECO:0007669"/>
    <property type="project" value="TreeGrafter"/>
</dbReference>
<dbReference type="AlphaFoldDB" id="A0A8H6R5K8"/>
<feature type="compositionally biased region" description="Polar residues" evidence="2">
    <location>
        <begin position="328"/>
        <end position="346"/>
    </location>
</feature>
<dbReference type="Pfam" id="PF09729">
    <property type="entry name" value="Gti1_Pac2"/>
    <property type="match status" value="1"/>
</dbReference>
<gene>
    <name evidence="3" type="ORF">HII31_13011</name>
</gene>
<dbReference type="PANTHER" id="PTHR28027">
    <property type="entry name" value="TRANSCRIPTIONAL REGULATOR MIT1"/>
    <property type="match status" value="1"/>
</dbReference>
<reference evidence="3" key="1">
    <citation type="submission" date="2020-04" db="EMBL/GenBank/DDBJ databases">
        <title>Draft genome resource of the tomato pathogen Pseudocercospora fuligena.</title>
        <authorList>
            <person name="Zaccaron A."/>
        </authorList>
    </citation>
    <scope>NUCLEOTIDE SEQUENCE</scope>
    <source>
        <strain evidence="3">PF001</strain>
    </source>
</reference>
<dbReference type="OrthoDB" id="5319641at2759"/>
<name>A0A8H6R5K8_9PEZI</name>
<keyword evidence="4" id="KW-1185">Reference proteome</keyword>
<feature type="compositionally biased region" description="Low complexity" evidence="2">
    <location>
        <begin position="475"/>
        <end position="485"/>
    </location>
</feature>
<feature type="region of interest" description="Disordered" evidence="2">
    <location>
        <begin position="316"/>
        <end position="506"/>
    </location>
</feature>
<evidence type="ECO:0000313" key="4">
    <source>
        <dbReference type="Proteomes" id="UP000660729"/>
    </source>
</evidence>
<comment type="caution">
    <text evidence="3">The sequence shown here is derived from an EMBL/GenBank/DDBJ whole genome shotgun (WGS) entry which is preliminary data.</text>
</comment>
<evidence type="ECO:0000256" key="1">
    <source>
        <dbReference type="ARBA" id="ARBA00008359"/>
    </source>
</evidence>
<comment type="similarity">
    <text evidence="1">Belongs to the MIT1/WOR1 family.</text>
</comment>
<dbReference type="EMBL" id="JABCIY010000313">
    <property type="protein sequence ID" value="KAF7185670.1"/>
    <property type="molecule type" value="Genomic_DNA"/>
</dbReference>
<accession>A0A8H6R5K8</accession>
<organism evidence="3 4">
    <name type="scientific">Pseudocercospora fuligena</name>
    <dbReference type="NCBI Taxonomy" id="685502"/>
    <lineage>
        <taxon>Eukaryota</taxon>
        <taxon>Fungi</taxon>
        <taxon>Dikarya</taxon>
        <taxon>Ascomycota</taxon>
        <taxon>Pezizomycotina</taxon>
        <taxon>Dothideomycetes</taxon>
        <taxon>Dothideomycetidae</taxon>
        <taxon>Mycosphaerellales</taxon>
        <taxon>Mycosphaerellaceae</taxon>
        <taxon>Pseudocercospora</taxon>
    </lineage>
</organism>
<evidence type="ECO:0000256" key="2">
    <source>
        <dbReference type="SAM" id="MobiDB-lite"/>
    </source>
</evidence>
<feature type="compositionally biased region" description="Polar residues" evidence="2">
    <location>
        <begin position="400"/>
        <end position="442"/>
    </location>
</feature>
<protein>
    <submittedName>
        <fullName evidence="3">Global transcription regulator sge1</fullName>
    </submittedName>
</protein>
<proteinExistence type="inferred from homology"/>
<feature type="region of interest" description="Disordered" evidence="2">
    <location>
        <begin position="96"/>
        <end position="155"/>
    </location>
</feature>
<dbReference type="InterPro" id="IPR018608">
    <property type="entry name" value="Gti1/Pac2"/>
</dbReference>